<evidence type="ECO:0000259" key="9">
    <source>
        <dbReference type="PROSITE" id="PS51057"/>
    </source>
</evidence>
<evidence type="ECO:0000256" key="1">
    <source>
        <dbReference type="ARBA" id="ARBA00004123"/>
    </source>
</evidence>
<dbReference type="PROSITE" id="PS51057">
    <property type="entry name" value="PAIRED_2"/>
    <property type="match status" value="1"/>
</dbReference>
<dbReference type="OMA" id="QPRIFAW"/>
<dbReference type="CDD" id="cd00131">
    <property type="entry name" value="PAX"/>
    <property type="match status" value="1"/>
</dbReference>
<comment type="subcellular location">
    <subcellularLocation>
        <location evidence="1">Nucleus</location>
    </subcellularLocation>
</comment>
<dbReference type="Ensembl" id="ENSSGRT00000056193.1">
    <property type="protein sequence ID" value="ENSSGRP00000052599.1"/>
    <property type="gene ID" value="ENSSGRG00000027793.1"/>
</dbReference>
<dbReference type="Gene3D" id="1.10.10.10">
    <property type="entry name" value="Winged helix-like DNA-binding domain superfamily/Winged helix DNA-binding domain"/>
    <property type="match status" value="2"/>
</dbReference>
<dbReference type="GO" id="GO:0030902">
    <property type="term" value="P:hindbrain development"/>
    <property type="evidence" value="ECO:0007669"/>
    <property type="project" value="UniProtKB-ARBA"/>
</dbReference>
<dbReference type="InterPro" id="IPR009057">
    <property type="entry name" value="Homeodomain-like_sf"/>
</dbReference>
<dbReference type="GO" id="GO:0009952">
    <property type="term" value="P:anterior/posterior pattern specification"/>
    <property type="evidence" value="ECO:0007669"/>
    <property type="project" value="UniProtKB-ARBA"/>
</dbReference>
<reference evidence="10" key="1">
    <citation type="submission" date="2025-08" db="UniProtKB">
        <authorList>
            <consortium name="Ensembl"/>
        </authorList>
    </citation>
    <scope>IDENTIFICATION</scope>
</reference>
<organism evidence="10 11">
    <name type="scientific">Sinocyclocheilus grahami</name>
    <name type="common">Dianchi golden-line fish</name>
    <name type="synonym">Barbus grahami</name>
    <dbReference type="NCBI Taxonomy" id="75366"/>
    <lineage>
        <taxon>Eukaryota</taxon>
        <taxon>Metazoa</taxon>
        <taxon>Chordata</taxon>
        <taxon>Craniata</taxon>
        <taxon>Vertebrata</taxon>
        <taxon>Euteleostomi</taxon>
        <taxon>Actinopterygii</taxon>
        <taxon>Neopterygii</taxon>
        <taxon>Teleostei</taxon>
        <taxon>Ostariophysi</taxon>
        <taxon>Cypriniformes</taxon>
        <taxon>Cyprinidae</taxon>
        <taxon>Cyprininae</taxon>
        <taxon>Sinocyclocheilus</taxon>
    </lineage>
</organism>
<dbReference type="GO" id="GO:0005634">
    <property type="term" value="C:nucleus"/>
    <property type="evidence" value="ECO:0007669"/>
    <property type="project" value="UniProtKB-SubCell"/>
</dbReference>
<dbReference type="InterPro" id="IPR043565">
    <property type="entry name" value="PAX_fam"/>
</dbReference>
<dbReference type="InterPro" id="IPR001523">
    <property type="entry name" value="Paired_dom"/>
</dbReference>
<keyword evidence="11" id="KW-1185">Reference proteome</keyword>
<dbReference type="GO" id="GO:0000978">
    <property type="term" value="F:RNA polymerase II cis-regulatory region sequence-specific DNA binding"/>
    <property type="evidence" value="ECO:0007669"/>
    <property type="project" value="TreeGrafter"/>
</dbReference>
<evidence type="ECO:0000256" key="6">
    <source>
        <dbReference type="ARBA" id="ARBA00023163"/>
    </source>
</evidence>
<dbReference type="SMART" id="SM00351">
    <property type="entry name" value="PAX"/>
    <property type="match status" value="1"/>
</dbReference>
<dbReference type="GO" id="GO:0000981">
    <property type="term" value="F:DNA-binding transcription factor activity, RNA polymerase II-specific"/>
    <property type="evidence" value="ECO:0007669"/>
    <property type="project" value="TreeGrafter"/>
</dbReference>
<dbReference type="InterPro" id="IPR043182">
    <property type="entry name" value="PAIRED_DNA-bd_dom"/>
</dbReference>
<dbReference type="PANTHER" id="PTHR45636:SF15">
    <property type="entry name" value="PAIRED BOX PROTEIN PAX-1"/>
    <property type="match status" value="1"/>
</dbReference>
<proteinExistence type="predicted"/>
<dbReference type="PROSITE" id="PS00034">
    <property type="entry name" value="PAIRED_1"/>
    <property type="match status" value="1"/>
</dbReference>
<evidence type="ECO:0000256" key="8">
    <source>
        <dbReference type="SAM" id="MobiDB-lite"/>
    </source>
</evidence>
<dbReference type="AlphaFoldDB" id="A0A672NMW6"/>
<feature type="domain" description="Paired" evidence="9">
    <location>
        <begin position="23"/>
        <end position="149"/>
    </location>
</feature>
<dbReference type="Proteomes" id="UP000472262">
    <property type="component" value="Unassembled WGS sequence"/>
</dbReference>
<evidence type="ECO:0000256" key="2">
    <source>
        <dbReference type="ARBA" id="ARBA00022473"/>
    </source>
</evidence>
<evidence type="ECO:0000313" key="11">
    <source>
        <dbReference type="Proteomes" id="UP000472262"/>
    </source>
</evidence>
<dbReference type="PRINTS" id="PR00027">
    <property type="entry name" value="PAIREDBOX"/>
</dbReference>
<dbReference type="GO" id="GO:0048593">
    <property type="term" value="P:camera-type eye morphogenesis"/>
    <property type="evidence" value="ECO:0007669"/>
    <property type="project" value="UniProtKB-ARBA"/>
</dbReference>
<dbReference type="FunFam" id="1.10.10.10:FF:000003">
    <property type="entry name" value="Paired box protein Pax-6"/>
    <property type="match status" value="1"/>
</dbReference>
<keyword evidence="6" id="KW-0804">Transcription</keyword>
<keyword evidence="3" id="KW-0563">Paired box</keyword>
<keyword evidence="7" id="KW-0539">Nucleus</keyword>
<dbReference type="InParanoid" id="A0A672NMW6"/>
<dbReference type="Pfam" id="PF00292">
    <property type="entry name" value="PAX"/>
    <property type="match status" value="1"/>
</dbReference>
<protein>
    <submittedName>
        <fullName evidence="10">Paired box 1</fullName>
    </submittedName>
</protein>
<keyword evidence="5" id="KW-0238">DNA-binding</keyword>
<keyword evidence="4" id="KW-0805">Transcription regulation</keyword>
<dbReference type="InterPro" id="IPR036388">
    <property type="entry name" value="WH-like_DNA-bd_sf"/>
</dbReference>
<name>A0A672NMW6_SINGR</name>
<dbReference type="SUPFAM" id="SSF46689">
    <property type="entry name" value="Homeodomain-like"/>
    <property type="match status" value="1"/>
</dbReference>
<reference evidence="10" key="2">
    <citation type="submission" date="2025-09" db="UniProtKB">
        <authorList>
            <consortium name="Ensembl"/>
        </authorList>
    </citation>
    <scope>IDENTIFICATION</scope>
</reference>
<evidence type="ECO:0000256" key="4">
    <source>
        <dbReference type="ARBA" id="ARBA00023015"/>
    </source>
</evidence>
<evidence type="ECO:0000256" key="7">
    <source>
        <dbReference type="ARBA" id="ARBA00023242"/>
    </source>
</evidence>
<feature type="region of interest" description="Disordered" evidence="8">
    <location>
        <begin position="153"/>
        <end position="183"/>
    </location>
</feature>
<evidence type="ECO:0000256" key="5">
    <source>
        <dbReference type="ARBA" id="ARBA00023125"/>
    </source>
</evidence>
<evidence type="ECO:0000313" key="10">
    <source>
        <dbReference type="Ensembl" id="ENSSGRP00000052599.1"/>
    </source>
</evidence>
<dbReference type="FunFam" id="1.10.10.10:FF:000084">
    <property type="entry name" value="paired box protein Pax-9"/>
    <property type="match status" value="1"/>
</dbReference>
<accession>A0A672NMW6</accession>
<keyword evidence="2" id="KW-0217">Developmental protein</keyword>
<evidence type="ECO:0000256" key="3">
    <source>
        <dbReference type="ARBA" id="ARBA00022724"/>
    </source>
</evidence>
<sequence>KVVNNGSMRNLKNPCNLSNTEKTYGEVNQLGGVFVNGRPLPNAIRIRIVELAQLGIRPCDISRQLRVSHGCVSKILARYNDTGSILPGAIGGSKPRVTTPNVVKSIRDYKQGDPGIFAWEIRDRLLADAVCDKYNVPSVSSISRILRNKIGNLSQPSQYDSKPSPPHSFPSVHGVNGIDKPPVESDIKYTQVNF</sequence>
<dbReference type="PANTHER" id="PTHR45636">
    <property type="entry name" value="PAIRED BOX PROTEIN PAX-6-RELATED-RELATED"/>
    <property type="match status" value="1"/>
</dbReference>